<evidence type="ECO:0000313" key="1">
    <source>
        <dbReference type="EMBL" id="QGZ93414.1"/>
    </source>
</evidence>
<dbReference type="AlphaFoldDB" id="A0A6I6MKC9"/>
<name>A0A6I6MKC9_9CAUL</name>
<proteinExistence type="predicted"/>
<dbReference type="KEGG" id="tsv:DSM104635_00224"/>
<sequence length="375" mass="40742">MMEAAEIDRLAARVRTAARDGGLIETAQVKLVGLDEVRRAAGERWPRMRAFVREGSLKIIASHVGPQDAVVSCGDGFLVVFADAANAQSEQCCAEIRDALIRFYLGEDALKALSADVEREAVTAAHLAGIVKEPPRAERAASGMEIGRFWPVWSSRQGGVSAFFCAPAFDVEDASPRMGYNRDFAQKATHRNADFLDLDLCLFEQAVRAAERIEGGIVGVSVHATTLQSRKARTIYLDHAAANASSARQRMYIGVAEVEPGTPLISLTEWISGLKPTFERVALELHPSDRALSAIASTGAWAAGYQVPSMRDASGAQMRAALGSIHSWCQTLRRQRIQPFMHGFIEPVFFDLANMSDIAFATGPGLWPAQASLKR</sequence>
<protein>
    <submittedName>
        <fullName evidence="1">Uncharacterized protein</fullName>
    </submittedName>
</protein>
<accession>A0A6I6MKC9</accession>
<reference evidence="2" key="1">
    <citation type="submission" date="2019-12" db="EMBL/GenBank/DDBJ databases">
        <title>Complete genome of Terracaulis silvestris 0127_4.</title>
        <authorList>
            <person name="Vieira S."/>
            <person name="Riedel T."/>
            <person name="Sproer C."/>
            <person name="Pascual J."/>
            <person name="Boedeker C."/>
            <person name="Overmann J."/>
        </authorList>
    </citation>
    <scope>NUCLEOTIDE SEQUENCE [LARGE SCALE GENOMIC DNA]</scope>
    <source>
        <strain evidence="2">0127_4</strain>
    </source>
</reference>
<gene>
    <name evidence="1" type="ORF">DSM104635_00224</name>
</gene>
<dbReference type="Proteomes" id="UP000431269">
    <property type="component" value="Chromosome"/>
</dbReference>
<dbReference type="RefSeq" id="WP_158764420.1">
    <property type="nucleotide sequence ID" value="NZ_CP047045.1"/>
</dbReference>
<organism evidence="1 2">
    <name type="scientific">Terricaulis silvestris</name>
    <dbReference type="NCBI Taxonomy" id="2686094"/>
    <lineage>
        <taxon>Bacteria</taxon>
        <taxon>Pseudomonadati</taxon>
        <taxon>Pseudomonadota</taxon>
        <taxon>Alphaproteobacteria</taxon>
        <taxon>Caulobacterales</taxon>
        <taxon>Caulobacteraceae</taxon>
        <taxon>Terricaulis</taxon>
    </lineage>
</organism>
<dbReference type="EMBL" id="CP047045">
    <property type="protein sequence ID" value="QGZ93414.1"/>
    <property type="molecule type" value="Genomic_DNA"/>
</dbReference>
<evidence type="ECO:0000313" key="2">
    <source>
        <dbReference type="Proteomes" id="UP000431269"/>
    </source>
</evidence>
<keyword evidence="2" id="KW-1185">Reference proteome</keyword>